<dbReference type="Proteomes" id="UP000245974">
    <property type="component" value="Unassembled WGS sequence"/>
</dbReference>
<proteinExistence type="predicted"/>
<reference evidence="4" key="1">
    <citation type="submission" date="2018-03" db="EMBL/GenBank/DDBJ databases">
        <authorList>
            <person name="Blom J."/>
        </authorList>
    </citation>
    <scope>NUCLEOTIDE SEQUENCE [LARGE SCALE GENOMIC DNA]</scope>
    <source>
        <strain evidence="4">KPC-SM-21</strain>
    </source>
</reference>
<name>A0A2U3MZI3_9GAMM</name>
<dbReference type="InterPro" id="IPR022742">
    <property type="entry name" value="Hydrolase_4"/>
</dbReference>
<dbReference type="AlphaFoldDB" id="A0A2U3MZI3"/>
<evidence type="ECO:0000313" key="3">
    <source>
        <dbReference type="EMBL" id="SPL70832.1"/>
    </source>
</evidence>
<dbReference type="Gene3D" id="3.40.50.1820">
    <property type="entry name" value="alpha/beta hydrolase"/>
    <property type="match status" value="1"/>
</dbReference>
<keyword evidence="4" id="KW-1185">Reference proteome</keyword>
<dbReference type="PANTHER" id="PTHR11614">
    <property type="entry name" value="PHOSPHOLIPASE-RELATED"/>
    <property type="match status" value="1"/>
</dbReference>
<organism evidence="3 4">
    <name type="scientific">Acinetobacter stercoris</name>
    <dbReference type="NCBI Taxonomy" id="2126983"/>
    <lineage>
        <taxon>Bacteria</taxon>
        <taxon>Pseudomonadati</taxon>
        <taxon>Pseudomonadota</taxon>
        <taxon>Gammaproteobacteria</taxon>
        <taxon>Moraxellales</taxon>
        <taxon>Moraxellaceae</taxon>
        <taxon>Acinetobacter</taxon>
    </lineage>
</organism>
<gene>
    <name evidence="3" type="primary">est</name>
    <name evidence="3" type="ORF">KPC_2010</name>
</gene>
<dbReference type="InParanoid" id="A0A2U3MZI3"/>
<dbReference type="PIRSF" id="PIRSF017388">
    <property type="entry name" value="Esterase_lipase"/>
    <property type="match status" value="1"/>
</dbReference>
<dbReference type="GO" id="GO:0106435">
    <property type="term" value="F:carboxylesterase activity"/>
    <property type="evidence" value="ECO:0007669"/>
    <property type="project" value="UniProtKB-EC"/>
</dbReference>
<dbReference type="EC" id="3.1.1.1" evidence="3"/>
<protein>
    <submittedName>
        <fullName evidence="3">Carboxylesterase</fullName>
        <ecNumber evidence="3">3.1.1.1</ecNumber>
    </submittedName>
</protein>
<evidence type="ECO:0000259" key="2">
    <source>
        <dbReference type="Pfam" id="PF12146"/>
    </source>
</evidence>
<dbReference type="Pfam" id="PF12146">
    <property type="entry name" value="Hydrolase_4"/>
    <property type="match status" value="1"/>
</dbReference>
<feature type="domain" description="Serine aminopeptidase S33" evidence="2">
    <location>
        <begin position="19"/>
        <end position="225"/>
    </location>
</feature>
<accession>A0A2U3MZI3</accession>
<dbReference type="InterPro" id="IPR029058">
    <property type="entry name" value="AB_hydrolase_fold"/>
</dbReference>
<evidence type="ECO:0000313" key="4">
    <source>
        <dbReference type="Proteomes" id="UP000245974"/>
    </source>
</evidence>
<feature type="active site" description="Charge relay system" evidence="1">
    <location>
        <position position="222"/>
    </location>
</feature>
<dbReference type="SUPFAM" id="SSF53474">
    <property type="entry name" value="alpha/beta-Hydrolases"/>
    <property type="match status" value="1"/>
</dbReference>
<feature type="active site" description="Charge relay system" evidence="1">
    <location>
        <position position="192"/>
    </location>
</feature>
<sequence length="245" mass="28192">MIKLVQPNPILLNGNQHGVLLLHSYTSTVRDMKLLAVYLNDHGFTCYTPAYQGHGLKVQDFIKYGPKDWWNDVIQGYQILRDSGCKQISVIGISLGAVMSLKMAEEFDIHRCITMSAPQGREKKDIFKRLVNYADYMNKLENHTNNDFENNITKLESAADQQISDFHLFIQHTLSKIDTITCPIALFYGKKDEPLYKTSAEYIYMHVRSKNKLLKEYTNSGHLMTLSPDQQELHQDILNFLLSNT</sequence>
<dbReference type="RefSeq" id="WP_121974282.1">
    <property type="nucleotide sequence ID" value="NZ_OOGT01000084.1"/>
</dbReference>
<evidence type="ECO:0000256" key="1">
    <source>
        <dbReference type="PIRSR" id="PIRSR017388-1"/>
    </source>
</evidence>
<dbReference type="InterPro" id="IPR012354">
    <property type="entry name" value="Esterase_lipase"/>
</dbReference>
<feature type="active site" description="Nucleophile" evidence="1">
    <location>
        <position position="94"/>
    </location>
</feature>
<dbReference type="InterPro" id="IPR051044">
    <property type="entry name" value="MAG_DAG_Lipase"/>
</dbReference>
<keyword evidence="3" id="KW-0378">Hydrolase</keyword>
<dbReference type="OrthoDB" id="5380819at2"/>
<dbReference type="EMBL" id="OOGT01000084">
    <property type="protein sequence ID" value="SPL70832.1"/>
    <property type="molecule type" value="Genomic_DNA"/>
</dbReference>